<evidence type="ECO:0000313" key="2">
    <source>
        <dbReference type="Proteomes" id="UP001465755"/>
    </source>
</evidence>
<gene>
    <name evidence="1" type="ORF">WJX73_008427</name>
</gene>
<evidence type="ECO:0000313" key="1">
    <source>
        <dbReference type="EMBL" id="KAK9808290.1"/>
    </source>
</evidence>
<dbReference type="AlphaFoldDB" id="A0AAW1PER0"/>
<organism evidence="1 2">
    <name type="scientific">Symbiochloris irregularis</name>
    <dbReference type="NCBI Taxonomy" id="706552"/>
    <lineage>
        <taxon>Eukaryota</taxon>
        <taxon>Viridiplantae</taxon>
        <taxon>Chlorophyta</taxon>
        <taxon>core chlorophytes</taxon>
        <taxon>Trebouxiophyceae</taxon>
        <taxon>Trebouxiales</taxon>
        <taxon>Trebouxiaceae</taxon>
        <taxon>Symbiochloris</taxon>
    </lineage>
</organism>
<dbReference type="InterPro" id="IPR027417">
    <property type="entry name" value="P-loop_NTPase"/>
</dbReference>
<accession>A0AAW1PER0</accession>
<sequence>MADTQEAQHLRVVVIVGLAGSGKSTLAWHLSQQGWAVVQLGDDVDSAVYKAALLLQQGREVVVDGHMYTPASRLCWILMARAMNEAAQAGTGIASPDSDPGVIEAPAVEHAAWLAALERLLRLLGSFRLGIFTSSSPFTVSRVIPMLQAASQPSLSLDDQVPLFADPSLIFDRRHTQPAPAAHREAGGKDWDTVKPLCTLFRRLHRVLLIDDDAFKAVLLANGNHVSAKGVAGQRVAGRKQNGGAVLVTNMVMSEGVAPLDAFVGMSDSDEGEGM</sequence>
<name>A0AAW1PER0_9CHLO</name>
<proteinExistence type="predicted"/>
<reference evidence="1 2" key="1">
    <citation type="journal article" date="2024" name="Nat. Commun.">
        <title>Phylogenomics reveals the evolutionary origins of lichenization in chlorophyte algae.</title>
        <authorList>
            <person name="Puginier C."/>
            <person name="Libourel C."/>
            <person name="Otte J."/>
            <person name="Skaloud P."/>
            <person name="Haon M."/>
            <person name="Grisel S."/>
            <person name="Petersen M."/>
            <person name="Berrin J.G."/>
            <person name="Delaux P.M."/>
            <person name="Dal Grande F."/>
            <person name="Keller J."/>
        </authorList>
    </citation>
    <scope>NUCLEOTIDE SEQUENCE [LARGE SCALE GENOMIC DNA]</scope>
    <source>
        <strain evidence="1 2">SAG 2036</strain>
    </source>
</reference>
<comment type="caution">
    <text evidence="1">The sequence shown here is derived from an EMBL/GenBank/DDBJ whole genome shotgun (WGS) entry which is preliminary data.</text>
</comment>
<protein>
    <submittedName>
        <fullName evidence="1">Uncharacterized protein</fullName>
    </submittedName>
</protein>
<keyword evidence="2" id="KW-1185">Reference proteome</keyword>
<dbReference type="SUPFAM" id="SSF52540">
    <property type="entry name" value="P-loop containing nucleoside triphosphate hydrolases"/>
    <property type="match status" value="1"/>
</dbReference>
<dbReference type="Proteomes" id="UP001465755">
    <property type="component" value="Unassembled WGS sequence"/>
</dbReference>
<dbReference type="Gene3D" id="3.40.50.300">
    <property type="entry name" value="P-loop containing nucleotide triphosphate hydrolases"/>
    <property type="match status" value="1"/>
</dbReference>
<dbReference type="EMBL" id="JALJOQ010000025">
    <property type="protein sequence ID" value="KAK9808290.1"/>
    <property type="molecule type" value="Genomic_DNA"/>
</dbReference>